<dbReference type="PANTHER" id="PTHR34853">
    <property type="match status" value="1"/>
</dbReference>
<protein>
    <submittedName>
        <fullName evidence="2">Lipase family protein</fullName>
    </submittedName>
</protein>
<dbReference type="Proteomes" id="UP001164965">
    <property type="component" value="Chromosome"/>
</dbReference>
<dbReference type="PIRSF" id="PIRSF029171">
    <property type="entry name" value="Esterase_LipA"/>
    <property type="match status" value="1"/>
</dbReference>
<dbReference type="InterPro" id="IPR005152">
    <property type="entry name" value="Lipase_secreted"/>
</dbReference>
<sequence>MRHCRRTTTVLTALAVAAGTLGAGTSVAATAPAPAPSFYDTPSTITGAPGDVIRAEPSSFYLDPLRVLPAPAAAERVMYVSTDRTGTKIAVTGTVLTPRAPWTGPGERPVVAYAVGTQGLGDQCAPSRQLDAGTEYEGTFITGLLARGYGITITDYQGLGTAGVHTYTSREVTGRAVLDSVRAAQRLPAANLPDHGPVALSGYSQGGGATAAAAEIAPTYSPELDLRGVVAGAVPADLGAVARNLDGSLYFSFLGYSLAGLSASYGVQLDGYLNARGRRVVAALEQQCTTDSIAAFPFVRSSSLTSDGRSATQLLATAPFRGIVADQRIGTRPPAVPVLVTHSLLDDVIPYAVGRNLATQWCGEGASVQMATNLAPTHVGGALGSYPASFAFLEARFAGVPAARGCTGL</sequence>
<dbReference type="Pfam" id="PF03583">
    <property type="entry name" value="LIP"/>
    <property type="match status" value="1"/>
</dbReference>
<accession>A0ABY6NYW2</accession>
<dbReference type="SUPFAM" id="SSF53474">
    <property type="entry name" value="alpha/beta-Hydrolases"/>
    <property type="match status" value="1"/>
</dbReference>
<dbReference type="RefSeq" id="WP_265382343.1">
    <property type="nucleotide sequence ID" value="NZ_CP110615.1"/>
</dbReference>
<proteinExistence type="predicted"/>
<dbReference type="Gene3D" id="1.10.260.130">
    <property type="match status" value="1"/>
</dbReference>
<dbReference type="PANTHER" id="PTHR34853:SF1">
    <property type="entry name" value="LIPASE 5"/>
    <property type="match status" value="1"/>
</dbReference>
<feature type="chain" id="PRO_5047233977" evidence="1">
    <location>
        <begin position="29"/>
        <end position="409"/>
    </location>
</feature>
<dbReference type="Gene3D" id="3.40.50.1820">
    <property type="entry name" value="alpha/beta hydrolase"/>
    <property type="match status" value="1"/>
</dbReference>
<dbReference type="EMBL" id="CP110615">
    <property type="protein sequence ID" value="UZJ24236.1"/>
    <property type="molecule type" value="Genomic_DNA"/>
</dbReference>
<dbReference type="InterPro" id="IPR029058">
    <property type="entry name" value="AB_hydrolase_fold"/>
</dbReference>
<feature type="signal peptide" evidence="1">
    <location>
        <begin position="1"/>
        <end position="28"/>
    </location>
</feature>
<evidence type="ECO:0000313" key="3">
    <source>
        <dbReference type="Proteomes" id="UP001164965"/>
    </source>
</evidence>
<reference evidence="2" key="1">
    <citation type="submission" date="2022-10" db="EMBL/GenBank/DDBJ databases">
        <title>Rhodococcus sp.75.</title>
        <authorList>
            <person name="Sun M."/>
        </authorList>
    </citation>
    <scope>NUCLEOTIDE SEQUENCE</scope>
    <source>
        <strain evidence="2">75</strain>
    </source>
</reference>
<organism evidence="2 3">
    <name type="scientific">Rhodococcus antarcticus</name>
    <dbReference type="NCBI Taxonomy" id="2987751"/>
    <lineage>
        <taxon>Bacteria</taxon>
        <taxon>Bacillati</taxon>
        <taxon>Actinomycetota</taxon>
        <taxon>Actinomycetes</taxon>
        <taxon>Mycobacteriales</taxon>
        <taxon>Nocardiaceae</taxon>
        <taxon>Rhodococcus</taxon>
    </lineage>
</organism>
<evidence type="ECO:0000256" key="1">
    <source>
        <dbReference type="SAM" id="SignalP"/>
    </source>
</evidence>
<evidence type="ECO:0000313" key="2">
    <source>
        <dbReference type="EMBL" id="UZJ24236.1"/>
    </source>
</evidence>
<keyword evidence="3" id="KW-1185">Reference proteome</keyword>
<gene>
    <name evidence="2" type="ORF">RHODO2019_13875</name>
</gene>
<name>A0ABY6NYW2_9NOCA</name>
<keyword evidence="1" id="KW-0732">Signal</keyword>